<accession>A0A2N9F2N3</accession>
<evidence type="ECO:0000313" key="1">
    <source>
        <dbReference type="EMBL" id="SPC81151.1"/>
    </source>
</evidence>
<protein>
    <submittedName>
        <fullName evidence="1">Uncharacterized protein</fullName>
    </submittedName>
</protein>
<proteinExistence type="predicted"/>
<organism evidence="1">
    <name type="scientific">Fagus sylvatica</name>
    <name type="common">Beechnut</name>
    <dbReference type="NCBI Taxonomy" id="28930"/>
    <lineage>
        <taxon>Eukaryota</taxon>
        <taxon>Viridiplantae</taxon>
        <taxon>Streptophyta</taxon>
        <taxon>Embryophyta</taxon>
        <taxon>Tracheophyta</taxon>
        <taxon>Spermatophyta</taxon>
        <taxon>Magnoliopsida</taxon>
        <taxon>eudicotyledons</taxon>
        <taxon>Gunneridae</taxon>
        <taxon>Pentapetalae</taxon>
        <taxon>rosids</taxon>
        <taxon>fabids</taxon>
        <taxon>Fagales</taxon>
        <taxon>Fagaceae</taxon>
        <taxon>Fagus</taxon>
    </lineage>
</organism>
<reference evidence="1" key="1">
    <citation type="submission" date="2018-02" db="EMBL/GenBank/DDBJ databases">
        <authorList>
            <person name="Cohen D.B."/>
            <person name="Kent A.D."/>
        </authorList>
    </citation>
    <scope>NUCLEOTIDE SEQUENCE</scope>
</reference>
<sequence length="139" mass="15412">MSNDQISDQIRITHILAVECLLVVAKNILNGAPLVNNDLAENQIRCERETGSRWVTACDRRWVTACDLQIDDGAISRSDVRERLAQDGSRLAIGGGSLLAISRSAMVRSPNRVRERDRLEVGGLCEERPAWGGWGWQGE</sequence>
<name>A0A2N9F2N3_FAGSY</name>
<gene>
    <name evidence="1" type="ORF">FSB_LOCUS9033</name>
</gene>
<dbReference type="AlphaFoldDB" id="A0A2N9F2N3"/>
<dbReference type="EMBL" id="OIVN01000497">
    <property type="protein sequence ID" value="SPC81151.1"/>
    <property type="molecule type" value="Genomic_DNA"/>
</dbReference>